<keyword evidence="2" id="KW-1185">Reference proteome</keyword>
<dbReference type="EMBL" id="CYGX02000045">
    <property type="protein sequence ID" value="SIT43838.1"/>
    <property type="molecule type" value="Genomic_DNA"/>
</dbReference>
<gene>
    <name evidence="1" type="ORF">BN2475_450095</name>
</gene>
<evidence type="ECO:0000313" key="2">
    <source>
        <dbReference type="Proteomes" id="UP000187012"/>
    </source>
</evidence>
<sequence length="92" mass="10220">MTKTKKPNRCRGKKIDSRRIQANAKNNGNAMRKRRPAEVSGGTLSTAILMPSQVVPQLMQTIRKSNAVTKPVNRAVFPPFIVTEIDMLSISQ</sequence>
<reference evidence="1 2" key="1">
    <citation type="submission" date="2016-12" db="EMBL/GenBank/DDBJ databases">
        <authorList>
            <person name="Song W.-J."/>
            <person name="Kurnit D.M."/>
        </authorList>
    </citation>
    <scope>NUCLEOTIDE SEQUENCE [LARGE SCALE GENOMIC DNA]</scope>
    <source>
        <strain evidence="1 2">STM7296</strain>
    </source>
</reference>
<dbReference type="Proteomes" id="UP000187012">
    <property type="component" value="Unassembled WGS sequence"/>
</dbReference>
<protein>
    <submittedName>
        <fullName evidence="1">Uncharacterized protein</fullName>
    </submittedName>
</protein>
<name>A0A1N7SA38_9BURK</name>
<accession>A0A1N7SA38</accession>
<proteinExistence type="predicted"/>
<evidence type="ECO:0000313" key="1">
    <source>
        <dbReference type="EMBL" id="SIT43838.1"/>
    </source>
</evidence>
<organism evidence="1 2">
    <name type="scientific">Paraburkholderia ribeironis</name>
    <dbReference type="NCBI Taxonomy" id="1247936"/>
    <lineage>
        <taxon>Bacteria</taxon>
        <taxon>Pseudomonadati</taxon>
        <taxon>Pseudomonadota</taxon>
        <taxon>Betaproteobacteria</taxon>
        <taxon>Burkholderiales</taxon>
        <taxon>Burkholderiaceae</taxon>
        <taxon>Paraburkholderia</taxon>
    </lineage>
</organism>
<dbReference type="AlphaFoldDB" id="A0A1N7SA38"/>